<dbReference type="InterPro" id="IPR020846">
    <property type="entry name" value="MFS_dom"/>
</dbReference>
<feature type="region of interest" description="Disordered" evidence="8">
    <location>
        <begin position="1"/>
        <end position="26"/>
    </location>
</feature>
<evidence type="ECO:0000256" key="9">
    <source>
        <dbReference type="SAM" id="Phobius"/>
    </source>
</evidence>
<feature type="transmembrane region" description="Helical" evidence="9">
    <location>
        <begin position="36"/>
        <end position="59"/>
    </location>
</feature>
<feature type="transmembrane region" description="Helical" evidence="9">
    <location>
        <begin position="291"/>
        <end position="314"/>
    </location>
</feature>
<evidence type="ECO:0000256" key="8">
    <source>
        <dbReference type="SAM" id="MobiDB-lite"/>
    </source>
</evidence>
<evidence type="ECO:0000313" key="11">
    <source>
        <dbReference type="EMBL" id="XDV65068.1"/>
    </source>
</evidence>
<gene>
    <name evidence="11" type="ORF">AB5J51_19995</name>
</gene>
<evidence type="ECO:0000256" key="2">
    <source>
        <dbReference type="ARBA" id="ARBA00022448"/>
    </source>
</evidence>
<evidence type="ECO:0000259" key="10">
    <source>
        <dbReference type="PROSITE" id="PS50850"/>
    </source>
</evidence>
<dbReference type="GO" id="GO:0046677">
    <property type="term" value="P:response to antibiotic"/>
    <property type="evidence" value="ECO:0007669"/>
    <property type="project" value="UniProtKB-KW"/>
</dbReference>
<dbReference type="AlphaFoldDB" id="A0AB39Y4S1"/>
<evidence type="ECO:0000256" key="5">
    <source>
        <dbReference type="ARBA" id="ARBA00022989"/>
    </source>
</evidence>
<sequence length="519" mass="52494">MDDSPEAQAQARVKAQAHAHAEPLAAPPPRNTWARFAILGALQLMLNASVSVTFAAGPAMQRELGLSRIDLIIDSAAYGLAFSGLLLLGGRLTDRIGQRRLFTRGTALFAVASLAAALAPSSHTVLAARFLQGCGAALAAPAAMALLRVVFPEGKARATALARWGLLASLGAAVGIVLSGALVAWLNWRWSFGLLAAAAAAVLALTPRSLPAGPAPVRVPVDLLGAVLGTLALSTLGYGFVMVGPHGWAAPQVLAPLALGAVLLAVFVAAQQRVRAPLLPPGFLASRYRATALVCALLGPAIGASTAFLLALYFQQVRGYSALQNALAFIPYSAMLLGVGFVAGRIVARLGIRAVAVGGLAVIAAGLFLIGGVGLRTGSTPWVLSGLVILSAGIGTLMSAAVPGAVSGVPEEQSALAGAVVNTAILAGPTISLALITSAADARTASLLAAGDPAAATGGYAFAFEAACAVFLLAIGLALYGLAPARRDRRPRRGDRADRIAPSGPRAADRQAERSSTPA</sequence>
<feature type="transmembrane region" description="Helical" evidence="9">
    <location>
        <begin position="163"/>
        <end position="184"/>
    </location>
</feature>
<comment type="subcellular location">
    <subcellularLocation>
        <location evidence="1">Cell membrane</location>
        <topology evidence="1">Multi-pass membrane protein</topology>
    </subcellularLocation>
</comment>
<feature type="transmembrane region" description="Helical" evidence="9">
    <location>
        <begin position="326"/>
        <end position="347"/>
    </location>
</feature>
<dbReference type="SUPFAM" id="SSF103473">
    <property type="entry name" value="MFS general substrate transporter"/>
    <property type="match status" value="1"/>
</dbReference>
<feature type="transmembrane region" description="Helical" evidence="9">
    <location>
        <begin position="460"/>
        <end position="483"/>
    </location>
</feature>
<keyword evidence="4 9" id="KW-0812">Transmembrane</keyword>
<evidence type="ECO:0000256" key="7">
    <source>
        <dbReference type="ARBA" id="ARBA00023251"/>
    </source>
</evidence>
<keyword evidence="6 9" id="KW-0472">Membrane</keyword>
<organism evidence="11">
    <name type="scientific">Streptomyces sp. R33</name>
    <dbReference type="NCBI Taxonomy" id="3238629"/>
    <lineage>
        <taxon>Bacteria</taxon>
        <taxon>Bacillati</taxon>
        <taxon>Actinomycetota</taxon>
        <taxon>Actinomycetes</taxon>
        <taxon>Kitasatosporales</taxon>
        <taxon>Streptomycetaceae</taxon>
        <taxon>Streptomyces</taxon>
    </lineage>
</organism>
<accession>A0AB39Y4S1</accession>
<dbReference type="Gene3D" id="1.20.1250.20">
    <property type="entry name" value="MFS general substrate transporter like domains"/>
    <property type="match status" value="1"/>
</dbReference>
<feature type="transmembrane region" description="Helical" evidence="9">
    <location>
        <begin position="190"/>
        <end position="207"/>
    </location>
</feature>
<feature type="domain" description="Major facilitator superfamily (MFS) profile" evidence="10">
    <location>
        <begin position="33"/>
        <end position="486"/>
    </location>
</feature>
<feature type="transmembrane region" description="Helical" evidence="9">
    <location>
        <begin position="253"/>
        <end position="270"/>
    </location>
</feature>
<evidence type="ECO:0000256" key="3">
    <source>
        <dbReference type="ARBA" id="ARBA00022475"/>
    </source>
</evidence>
<feature type="transmembrane region" description="Helical" evidence="9">
    <location>
        <begin position="101"/>
        <end position="118"/>
    </location>
</feature>
<dbReference type="PANTHER" id="PTHR42718:SF46">
    <property type="entry name" value="BLR6921 PROTEIN"/>
    <property type="match status" value="1"/>
</dbReference>
<dbReference type="PROSITE" id="PS50850">
    <property type="entry name" value="MFS"/>
    <property type="match status" value="1"/>
</dbReference>
<dbReference type="PANTHER" id="PTHR42718">
    <property type="entry name" value="MAJOR FACILITATOR SUPERFAMILY MULTIDRUG TRANSPORTER MFSC"/>
    <property type="match status" value="1"/>
</dbReference>
<feature type="transmembrane region" description="Helical" evidence="9">
    <location>
        <begin position="71"/>
        <end position="89"/>
    </location>
</feature>
<feature type="transmembrane region" description="Helical" evidence="9">
    <location>
        <begin position="354"/>
        <end position="375"/>
    </location>
</feature>
<evidence type="ECO:0000256" key="4">
    <source>
        <dbReference type="ARBA" id="ARBA00022692"/>
    </source>
</evidence>
<name>A0AB39Y4S1_9ACTN</name>
<keyword evidence="5 9" id="KW-1133">Transmembrane helix</keyword>
<evidence type="ECO:0000256" key="6">
    <source>
        <dbReference type="ARBA" id="ARBA00023136"/>
    </source>
</evidence>
<dbReference type="Pfam" id="PF07690">
    <property type="entry name" value="MFS_1"/>
    <property type="match status" value="1"/>
</dbReference>
<dbReference type="InterPro" id="IPR036259">
    <property type="entry name" value="MFS_trans_sf"/>
</dbReference>
<dbReference type="Gene3D" id="1.20.1720.10">
    <property type="entry name" value="Multidrug resistance protein D"/>
    <property type="match status" value="1"/>
</dbReference>
<dbReference type="GO" id="GO:0005886">
    <property type="term" value="C:plasma membrane"/>
    <property type="evidence" value="ECO:0007669"/>
    <property type="project" value="UniProtKB-SubCell"/>
</dbReference>
<protein>
    <submittedName>
        <fullName evidence="11">MFS transporter</fullName>
    </submittedName>
</protein>
<feature type="region of interest" description="Disordered" evidence="8">
    <location>
        <begin position="488"/>
        <end position="519"/>
    </location>
</feature>
<feature type="transmembrane region" description="Helical" evidence="9">
    <location>
        <begin position="381"/>
        <end position="402"/>
    </location>
</feature>
<dbReference type="EMBL" id="CP165727">
    <property type="protein sequence ID" value="XDV65068.1"/>
    <property type="molecule type" value="Genomic_DNA"/>
</dbReference>
<keyword evidence="7" id="KW-0046">Antibiotic resistance</keyword>
<evidence type="ECO:0000256" key="1">
    <source>
        <dbReference type="ARBA" id="ARBA00004651"/>
    </source>
</evidence>
<dbReference type="GO" id="GO:0022857">
    <property type="term" value="F:transmembrane transporter activity"/>
    <property type="evidence" value="ECO:0007669"/>
    <property type="project" value="InterPro"/>
</dbReference>
<feature type="transmembrane region" description="Helical" evidence="9">
    <location>
        <begin position="130"/>
        <end position="151"/>
    </location>
</feature>
<dbReference type="RefSeq" id="WP_133897427.1">
    <property type="nucleotide sequence ID" value="NZ_CP165727.1"/>
</dbReference>
<keyword evidence="2" id="KW-0813">Transport</keyword>
<keyword evidence="3" id="KW-1003">Cell membrane</keyword>
<dbReference type="InterPro" id="IPR011701">
    <property type="entry name" value="MFS"/>
</dbReference>
<feature type="transmembrane region" description="Helical" evidence="9">
    <location>
        <begin position="219"/>
        <end position="241"/>
    </location>
</feature>
<proteinExistence type="predicted"/>
<feature type="transmembrane region" description="Helical" evidence="9">
    <location>
        <begin position="414"/>
        <end position="440"/>
    </location>
</feature>
<reference evidence="11" key="1">
    <citation type="submission" date="2024-08" db="EMBL/GenBank/DDBJ databases">
        <authorList>
            <person name="Yu S.T."/>
        </authorList>
    </citation>
    <scope>NUCLEOTIDE SEQUENCE</scope>
    <source>
        <strain evidence="11">R33</strain>
    </source>
</reference>